<dbReference type="GO" id="GO:0006506">
    <property type="term" value="P:GPI anchor biosynthetic process"/>
    <property type="evidence" value="ECO:0007669"/>
    <property type="project" value="InterPro"/>
</dbReference>
<feature type="transmembrane region" description="Helical" evidence="5">
    <location>
        <begin position="406"/>
        <end position="426"/>
    </location>
</feature>
<accession>A0AAD4QQX6</accession>
<evidence type="ECO:0000256" key="1">
    <source>
        <dbReference type="ARBA" id="ARBA00004141"/>
    </source>
</evidence>
<evidence type="ECO:0000256" key="2">
    <source>
        <dbReference type="ARBA" id="ARBA00022692"/>
    </source>
</evidence>
<feature type="domain" description="Calcineurin-like phosphoesterase" evidence="6">
    <location>
        <begin position="47"/>
        <end position="284"/>
    </location>
</feature>
<keyword evidence="4 5" id="KW-0472">Membrane</keyword>
<sequence>MWLPRYSLRTLRIIWIAIVLWCEIGIFISAGARCHWPDPGKGKATHILLVADPQILDERSYLERSSLLRALSRIFVDMNLRKAWHIAKSTRPHAVIFLGDMMDNGFADMHITKYQEYVQRFRSIFSAPQSLAVYYIPGNHDVGLGNGRDTSTLARPRYKAAFGPLAQHVVLGGHSLLMVDAPALVDEDWRRDNASESRTDGLPQDLKYLQHLRAGHAPDAPLILFSHVPLYRSPNSDCGPLREKGSIPAVRGEGYQTLLSPETSQLLLKEFRPALIFSGDDHDYCEHTHTFLENSVPEVTVKSISIAMGIHQPGFQLLSLSSEPRTRAHRPCALPDQLRVYTWVYAPLVLATIVLVAVRSVAVPPSRLQKHGHKRSLELPVYRGSSSRPPPASPRKRSYPVLVTESVWAVAWPPLAVYAIIAATVFW</sequence>
<feature type="transmembrane region" description="Helical" evidence="5">
    <location>
        <begin position="12"/>
        <end position="32"/>
    </location>
</feature>
<gene>
    <name evidence="7" type="ORF">B0F90DRAFT_1080862</name>
</gene>
<keyword evidence="2 5" id="KW-0812">Transmembrane</keyword>
<evidence type="ECO:0000256" key="3">
    <source>
        <dbReference type="ARBA" id="ARBA00022989"/>
    </source>
</evidence>
<evidence type="ECO:0000313" key="8">
    <source>
        <dbReference type="Proteomes" id="UP001203297"/>
    </source>
</evidence>
<dbReference type="SUPFAM" id="SSF56300">
    <property type="entry name" value="Metallo-dependent phosphatases"/>
    <property type="match status" value="1"/>
</dbReference>
<reference evidence="7" key="1">
    <citation type="journal article" date="2022" name="New Phytol.">
        <title>Evolutionary transition to the ectomycorrhizal habit in the genomes of a hyperdiverse lineage of mushroom-forming fungi.</title>
        <authorList>
            <person name="Looney B."/>
            <person name="Miyauchi S."/>
            <person name="Morin E."/>
            <person name="Drula E."/>
            <person name="Courty P.E."/>
            <person name="Kohler A."/>
            <person name="Kuo A."/>
            <person name="LaButti K."/>
            <person name="Pangilinan J."/>
            <person name="Lipzen A."/>
            <person name="Riley R."/>
            <person name="Andreopoulos W."/>
            <person name="He G."/>
            <person name="Johnson J."/>
            <person name="Nolan M."/>
            <person name="Tritt A."/>
            <person name="Barry K.W."/>
            <person name="Grigoriev I.V."/>
            <person name="Nagy L.G."/>
            <person name="Hibbett D."/>
            <person name="Henrissat B."/>
            <person name="Matheny P.B."/>
            <person name="Labbe J."/>
            <person name="Martin F.M."/>
        </authorList>
    </citation>
    <scope>NUCLEOTIDE SEQUENCE</scope>
    <source>
        <strain evidence="7">BPL690</strain>
    </source>
</reference>
<feature type="transmembrane region" description="Helical" evidence="5">
    <location>
        <begin position="340"/>
        <end position="362"/>
    </location>
</feature>
<name>A0AAD4QQX6_9AGAM</name>
<evidence type="ECO:0000256" key="5">
    <source>
        <dbReference type="SAM" id="Phobius"/>
    </source>
</evidence>
<keyword evidence="8" id="KW-1185">Reference proteome</keyword>
<comment type="subcellular location">
    <subcellularLocation>
        <location evidence="1">Membrane</location>
        <topology evidence="1">Multi-pass membrane protein</topology>
    </subcellularLocation>
</comment>
<dbReference type="PANTHER" id="PTHR13315:SF4">
    <property type="entry name" value="METALLOPHOSPHOESTERASE, ISOFORM E"/>
    <property type="match status" value="1"/>
</dbReference>
<evidence type="ECO:0000256" key="4">
    <source>
        <dbReference type="ARBA" id="ARBA00023136"/>
    </source>
</evidence>
<dbReference type="GO" id="GO:0016020">
    <property type="term" value="C:membrane"/>
    <property type="evidence" value="ECO:0007669"/>
    <property type="project" value="UniProtKB-SubCell"/>
</dbReference>
<evidence type="ECO:0000259" key="6">
    <source>
        <dbReference type="Pfam" id="PF00149"/>
    </source>
</evidence>
<protein>
    <submittedName>
        <fullName evidence="7">Metallo-dependent phosphatase-like protein</fullName>
    </submittedName>
</protein>
<dbReference type="PANTHER" id="PTHR13315">
    <property type="entry name" value="METALLO PHOSPHOESTERASE RELATED"/>
    <property type="match status" value="1"/>
</dbReference>
<proteinExistence type="predicted"/>
<dbReference type="Pfam" id="PF00149">
    <property type="entry name" value="Metallophos"/>
    <property type="match status" value="1"/>
</dbReference>
<dbReference type="Proteomes" id="UP001203297">
    <property type="component" value="Unassembled WGS sequence"/>
</dbReference>
<dbReference type="GO" id="GO:0016787">
    <property type="term" value="F:hydrolase activity"/>
    <property type="evidence" value="ECO:0007669"/>
    <property type="project" value="InterPro"/>
</dbReference>
<dbReference type="EMBL" id="WTXG01000005">
    <property type="protein sequence ID" value="KAI0305609.1"/>
    <property type="molecule type" value="Genomic_DNA"/>
</dbReference>
<dbReference type="Gene3D" id="3.60.21.10">
    <property type="match status" value="1"/>
</dbReference>
<comment type="caution">
    <text evidence="7">The sequence shown here is derived from an EMBL/GenBank/DDBJ whole genome shotgun (WGS) entry which is preliminary data.</text>
</comment>
<dbReference type="GO" id="GO:0005783">
    <property type="term" value="C:endoplasmic reticulum"/>
    <property type="evidence" value="ECO:0007669"/>
    <property type="project" value="TreeGrafter"/>
</dbReference>
<organism evidence="7 8">
    <name type="scientific">Multifurca ochricompacta</name>
    <dbReference type="NCBI Taxonomy" id="376703"/>
    <lineage>
        <taxon>Eukaryota</taxon>
        <taxon>Fungi</taxon>
        <taxon>Dikarya</taxon>
        <taxon>Basidiomycota</taxon>
        <taxon>Agaricomycotina</taxon>
        <taxon>Agaricomycetes</taxon>
        <taxon>Russulales</taxon>
        <taxon>Russulaceae</taxon>
        <taxon>Multifurca</taxon>
    </lineage>
</organism>
<dbReference type="InterPro" id="IPR004843">
    <property type="entry name" value="Calcineurin-like_PHP"/>
</dbReference>
<evidence type="ECO:0000313" key="7">
    <source>
        <dbReference type="EMBL" id="KAI0305609.1"/>
    </source>
</evidence>
<keyword evidence="3 5" id="KW-1133">Transmembrane helix</keyword>
<dbReference type="InterPro" id="IPR029052">
    <property type="entry name" value="Metallo-depent_PP-like"/>
</dbReference>
<dbReference type="InterPro" id="IPR033308">
    <property type="entry name" value="PGAP5/Cdc1/Ted1"/>
</dbReference>
<dbReference type="AlphaFoldDB" id="A0AAD4QQX6"/>